<evidence type="ECO:0000256" key="1">
    <source>
        <dbReference type="SAM" id="Phobius"/>
    </source>
</evidence>
<dbReference type="Proteomes" id="UP001251528">
    <property type="component" value="Unassembled WGS sequence"/>
</dbReference>
<name>A0AAJ0CEI0_9HYPO</name>
<feature type="domain" description="DUF7702" evidence="3">
    <location>
        <begin position="7"/>
        <end position="172"/>
    </location>
</feature>
<proteinExistence type="predicted"/>
<comment type="caution">
    <text evidence="4">The sequence shown here is derived from an EMBL/GenBank/DDBJ whole genome shotgun (WGS) entry which is preliminary data.</text>
</comment>
<evidence type="ECO:0000256" key="2">
    <source>
        <dbReference type="SAM" id="SignalP"/>
    </source>
</evidence>
<feature type="transmembrane region" description="Helical" evidence="1">
    <location>
        <begin position="74"/>
        <end position="91"/>
    </location>
</feature>
<feature type="chain" id="PRO_5042569440" description="DUF7702 domain-containing protein" evidence="2">
    <location>
        <begin position="21"/>
        <end position="192"/>
    </location>
</feature>
<organism evidence="4 5">
    <name type="scientific">Conoideocrella luteorostrata</name>
    <dbReference type="NCBI Taxonomy" id="1105319"/>
    <lineage>
        <taxon>Eukaryota</taxon>
        <taxon>Fungi</taxon>
        <taxon>Dikarya</taxon>
        <taxon>Ascomycota</taxon>
        <taxon>Pezizomycotina</taxon>
        <taxon>Sordariomycetes</taxon>
        <taxon>Hypocreomycetidae</taxon>
        <taxon>Hypocreales</taxon>
        <taxon>Clavicipitaceae</taxon>
        <taxon>Conoideocrella</taxon>
    </lineage>
</organism>
<feature type="transmembrane region" description="Helical" evidence="1">
    <location>
        <begin position="150"/>
        <end position="172"/>
    </location>
</feature>
<gene>
    <name evidence="4" type="ORF">QQS21_011908</name>
</gene>
<dbReference type="InterPro" id="IPR056119">
    <property type="entry name" value="DUF7702"/>
</dbReference>
<reference evidence="4" key="1">
    <citation type="submission" date="2023-06" db="EMBL/GenBank/DDBJ databases">
        <title>Conoideocrella luteorostrata (Hypocreales: Clavicipitaceae), a potential biocontrol fungus for elongate hemlock scale in United States Christmas tree production areas.</title>
        <authorList>
            <person name="Barrett H."/>
            <person name="Lovett B."/>
            <person name="Macias A.M."/>
            <person name="Stajich J.E."/>
            <person name="Kasson M.T."/>
        </authorList>
    </citation>
    <scope>NUCLEOTIDE SEQUENCE</scope>
    <source>
        <strain evidence="4">ARSEF 14590</strain>
    </source>
</reference>
<keyword evidence="1" id="KW-1133">Transmembrane helix</keyword>
<dbReference type="EMBL" id="JASWJB010000443">
    <property type="protein sequence ID" value="KAK2590403.1"/>
    <property type="molecule type" value="Genomic_DNA"/>
</dbReference>
<accession>A0AAJ0CEI0</accession>
<keyword evidence="5" id="KW-1185">Reference proteome</keyword>
<dbReference type="AlphaFoldDB" id="A0AAJ0CEI0"/>
<sequence>MTNAGCLACLSLALFGVVYEANIILPLPPQRWKEKIILATKHLVNTAGITMATYGGSPSASNPGGVQNSTLNKLGNILMLAAILSLCWWIWPTGKRVFSSRSHPNYQPAKALLITAGAALPFQLVRLTYNSTYAFIRIPSLDPDMGSFETRLVLIFGTQLIVTMVLIGGGWLSQCAISPSKGLQRPVCLDDV</sequence>
<keyword evidence="2" id="KW-0732">Signal</keyword>
<keyword evidence="1" id="KW-0812">Transmembrane</keyword>
<dbReference type="Pfam" id="PF24800">
    <property type="entry name" value="DUF7702"/>
    <property type="match status" value="1"/>
</dbReference>
<dbReference type="PANTHER" id="PTHR42109">
    <property type="entry name" value="UNPLACED GENOMIC SCAFFOLD UM_SCAF_CONTIG_1.265, WHOLE GENOME SHOTGUN SEQUENCE"/>
    <property type="match status" value="1"/>
</dbReference>
<feature type="signal peptide" evidence="2">
    <location>
        <begin position="1"/>
        <end position="20"/>
    </location>
</feature>
<feature type="transmembrane region" description="Helical" evidence="1">
    <location>
        <begin position="111"/>
        <end position="129"/>
    </location>
</feature>
<dbReference type="PANTHER" id="PTHR42109:SF2">
    <property type="entry name" value="INTEGRAL MEMBRANE PROTEIN"/>
    <property type="match status" value="1"/>
</dbReference>
<keyword evidence="1" id="KW-0472">Membrane</keyword>
<evidence type="ECO:0000313" key="5">
    <source>
        <dbReference type="Proteomes" id="UP001251528"/>
    </source>
</evidence>
<protein>
    <recommendedName>
        <fullName evidence="3">DUF7702 domain-containing protein</fullName>
    </recommendedName>
</protein>
<evidence type="ECO:0000313" key="4">
    <source>
        <dbReference type="EMBL" id="KAK2590403.1"/>
    </source>
</evidence>
<evidence type="ECO:0000259" key="3">
    <source>
        <dbReference type="Pfam" id="PF24800"/>
    </source>
</evidence>